<evidence type="ECO:0000313" key="3">
    <source>
        <dbReference type="Proteomes" id="UP001327027"/>
    </source>
</evidence>
<dbReference type="RefSeq" id="WP_324180482.1">
    <property type="nucleotide sequence ID" value="NZ_BAABAW010000006.1"/>
</dbReference>
<keyword evidence="1" id="KW-1133">Transmembrane helix</keyword>
<evidence type="ECO:0008006" key="4">
    <source>
        <dbReference type="Google" id="ProtNLM"/>
    </source>
</evidence>
<name>A0ABU5ZX86_9FLAO</name>
<protein>
    <recommendedName>
        <fullName evidence="4">Secreted protein (IPTL-CTERM system target)</fullName>
    </recommendedName>
</protein>
<evidence type="ECO:0000313" key="2">
    <source>
        <dbReference type="EMBL" id="MEB3346453.1"/>
    </source>
</evidence>
<comment type="caution">
    <text evidence="2">The sequence shown here is derived from an EMBL/GenBank/DDBJ whole genome shotgun (WGS) entry which is preliminary data.</text>
</comment>
<keyword evidence="1" id="KW-0472">Membrane</keyword>
<reference evidence="2 3" key="1">
    <citation type="journal article" date="2013" name="Int. J. Syst. Evol. Microbiol.">
        <title>Aquimarina gracilis sp. nov., isolated from the gut microflora of a mussel, Mytilus coruscus, and emended description of Aquimarina spongiae.</title>
        <authorList>
            <person name="Park S.C."/>
            <person name="Choe H.N."/>
            <person name="Baik K.S."/>
            <person name="Seong C.N."/>
        </authorList>
    </citation>
    <scope>NUCLEOTIDE SEQUENCE [LARGE SCALE GENOMIC DNA]</scope>
    <source>
        <strain evidence="2 3">PSC32</strain>
    </source>
</reference>
<proteinExistence type="predicted"/>
<accession>A0ABU5ZX86</accession>
<sequence>MEIRYTHAKVKFLRLILFLVVFLSFFDLIAQASVIKDRTEFLKYAGTVTTESFEGMTPVTGATVLTQIPASDINDNFQMDRGGSGLMQVWNTTTDPSLDAADGDQAIFFSAGALSTEENPSSFRFSNFQGSSAQINTFGFYLVDWNNSVTQGALSFKTDTGVTGILEEVVQSLPNNVVRYFGIITTEPFSEITIYTTIPGDWTLIDAVSYGIEGLHPPKASDDMAIKVPSTFICEGNKKGFPVDLDGVNNGTSNDPNETLFVIETLNGKIGGDKVVQDKVLFYSFLNNNCSNPTCTNCPSGKFLFRFVDMTAFGFDINNSDTWVYKTIPKISLRARNNQDPRPNTTKPYSVVKAYKETNNATPGNLIDINPSIEVTGNGGYTQCAFEDLDDGIGEVYIQTDFAENIMNDIILYSNPVNTPLGASVEVSSNNGTLKFDQINGTGTTTVTKQKNGPGFGGNFSICDPNEFYNITTTANFSGNIEVCLEYNESCESSDLQLLHFENGQWIDVTTSIDTDNNIICGVVNSLSPFAIVTSSKPFNFWYAFLLGLILLVIILLILKNRNKD</sequence>
<feature type="transmembrane region" description="Helical" evidence="1">
    <location>
        <begin position="541"/>
        <end position="559"/>
    </location>
</feature>
<organism evidence="2 3">
    <name type="scientific">Aquimarina gracilis</name>
    <dbReference type="NCBI Taxonomy" id="874422"/>
    <lineage>
        <taxon>Bacteria</taxon>
        <taxon>Pseudomonadati</taxon>
        <taxon>Bacteroidota</taxon>
        <taxon>Flavobacteriia</taxon>
        <taxon>Flavobacteriales</taxon>
        <taxon>Flavobacteriaceae</taxon>
        <taxon>Aquimarina</taxon>
    </lineage>
</organism>
<dbReference type="Proteomes" id="UP001327027">
    <property type="component" value="Unassembled WGS sequence"/>
</dbReference>
<keyword evidence="1" id="KW-0812">Transmembrane</keyword>
<gene>
    <name evidence="2" type="ORF">U6A24_13330</name>
</gene>
<dbReference type="EMBL" id="JAYKLX010000006">
    <property type="protein sequence ID" value="MEB3346453.1"/>
    <property type="molecule type" value="Genomic_DNA"/>
</dbReference>
<keyword evidence="3" id="KW-1185">Reference proteome</keyword>
<evidence type="ECO:0000256" key="1">
    <source>
        <dbReference type="SAM" id="Phobius"/>
    </source>
</evidence>